<evidence type="ECO:0008006" key="3">
    <source>
        <dbReference type="Google" id="ProtNLM"/>
    </source>
</evidence>
<gene>
    <name evidence="2" type="ORF">ENN90_09700</name>
</gene>
<dbReference type="Proteomes" id="UP000886047">
    <property type="component" value="Unassembled WGS sequence"/>
</dbReference>
<proteinExistence type="predicted"/>
<protein>
    <recommendedName>
        <fullName evidence="3">DNA recombination protein RmuC</fullName>
    </recommendedName>
</protein>
<feature type="non-terminal residue" evidence="2">
    <location>
        <position position="93"/>
    </location>
</feature>
<evidence type="ECO:0000256" key="1">
    <source>
        <dbReference type="SAM" id="Phobius"/>
    </source>
</evidence>
<sequence>MGIEVFILIIGLVVLGSLAAIFFFNLKHQKKIAWLKSEFQNKEKATENQRFELVKKATVWEERFNSLKSEADVLKSELQKFREENTHLVVRLE</sequence>
<dbReference type="EMBL" id="DSDK01000518">
    <property type="protein sequence ID" value="HDR51872.1"/>
    <property type="molecule type" value="Genomic_DNA"/>
</dbReference>
<keyword evidence="1" id="KW-0812">Transmembrane</keyword>
<feature type="transmembrane region" description="Helical" evidence="1">
    <location>
        <begin position="6"/>
        <end position="26"/>
    </location>
</feature>
<keyword evidence="1" id="KW-0472">Membrane</keyword>
<dbReference type="AlphaFoldDB" id="A0A831LSB8"/>
<organism evidence="2">
    <name type="scientific">Mariniphaga anaerophila</name>
    <dbReference type="NCBI Taxonomy" id="1484053"/>
    <lineage>
        <taxon>Bacteria</taxon>
        <taxon>Pseudomonadati</taxon>
        <taxon>Bacteroidota</taxon>
        <taxon>Bacteroidia</taxon>
        <taxon>Marinilabiliales</taxon>
        <taxon>Prolixibacteraceae</taxon>
        <taxon>Mariniphaga</taxon>
    </lineage>
</organism>
<evidence type="ECO:0000313" key="2">
    <source>
        <dbReference type="EMBL" id="HDR51872.1"/>
    </source>
</evidence>
<accession>A0A831LSB8</accession>
<reference evidence="2" key="1">
    <citation type="journal article" date="2020" name="mSystems">
        <title>Genome- and Community-Level Interaction Insights into Carbon Utilization and Element Cycling Functions of Hydrothermarchaeota in Hydrothermal Sediment.</title>
        <authorList>
            <person name="Zhou Z."/>
            <person name="Liu Y."/>
            <person name="Xu W."/>
            <person name="Pan J."/>
            <person name="Luo Z.H."/>
            <person name="Li M."/>
        </authorList>
    </citation>
    <scope>NUCLEOTIDE SEQUENCE [LARGE SCALE GENOMIC DNA]</scope>
    <source>
        <strain evidence="2">SpSt-1217</strain>
    </source>
</reference>
<name>A0A831LSB8_9BACT</name>
<keyword evidence="1" id="KW-1133">Transmembrane helix</keyword>
<comment type="caution">
    <text evidence="2">The sequence shown here is derived from an EMBL/GenBank/DDBJ whole genome shotgun (WGS) entry which is preliminary data.</text>
</comment>